<evidence type="ECO:0000256" key="1">
    <source>
        <dbReference type="SAM" id="SignalP"/>
    </source>
</evidence>
<reference evidence="3" key="1">
    <citation type="submission" date="2021-04" db="EMBL/GenBank/DDBJ databases">
        <authorList>
            <person name="Yoon J."/>
        </authorList>
    </citation>
    <scope>NUCLEOTIDE SEQUENCE</scope>
    <source>
        <strain evidence="3">KMU-90</strain>
    </source>
</reference>
<keyword evidence="1" id="KW-0732">Signal</keyword>
<feature type="signal peptide" evidence="1">
    <location>
        <begin position="1"/>
        <end position="17"/>
    </location>
</feature>
<keyword evidence="4" id="KW-1185">Reference proteome</keyword>
<dbReference type="Pfam" id="PF08239">
    <property type="entry name" value="SH3_3"/>
    <property type="match status" value="1"/>
</dbReference>
<evidence type="ECO:0000259" key="2">
    <source>
        <dbReference type="Pfam" id="PF08239"/>
    </source>
</evidence>
<gene>
    <name evidence="3" type="ORF">KB874_17480</name>
</gene>
<dbReference type="RefSeq" id="WP_212537841.1">
    <property type="nucleotide sequence ID" value="NZ_JAGTUU010000007.1"/>
</dbReference>
<accession>A0A8J7WG98</accession>
<sequence>MIRAAVLWLVLSGAAMAQGFPTLHDVSGVSAGDVLNVRDAPSVSGTIIGALAPDATDIEVVERQGNWGRLNSGEGSGWASLTYMAQQPGAGTPPVPRRCFGTEPFWTLTLGEAASRLDRLGEAEIPYGPPTILPASGRLDRAGLLLDGAGTLDAVYAAGICSDGMSDRLFGIGIDLILRLEGQGPVVLSGCCTLAGN</sequence>
<dbReference type="AlphaFoldDB" id="A0A8J7WG98"/>
<organism evidence="3 4">
    <name type="scientific">Thetidibacter halocola</name>
    <dbReference type="NCBI Taxonomy" id="2827239"/>
    <lineage>
        <taxon>Bacteria</taxon>
        <taxon>Pseudomonadati</taxon>
        <taxon>Pseudomonadota</taxon>
        <taxon>Alphaproteobacteria</taxon>
        <taxon>Rhodobacterales</taxon>
        <taxon>Roseobacteraceae</taxon>
        <taxon>Thetidibacter</taxon>
    </lineage>
</organism>
<proteinExistence type="predicted"/>
<dbReference type="InterPro" id="IPR003646">
    <property type="entry name" value="SH3-like_bac-type"/>
</dbReference>
<protein>
    <submittedName>
        <fullName evidence="3">SH3 domain-containing protein</fullName>
    </submittedName>
</protein>
<dbReference type="Proteomes" id="UP000681356">
    <property type="component" value="Unassembled WGS sequence"/>
</dbReference>
<feature type="domain" description="SH3b" evidence="2">
    <location>
        <begin position="33"/>
        <end position="81"/>
    </location>
</feature>
<evidence type="ECO:0000313" key="3">
    <source>
        <dbReference type="EMBL" id="MBS0125879.1"/>
    </source>
</evidence>
<feature type="chain" id="PRO_5035198287" evidence="1">
    <location>
        <begin position="18"/>
        <end position="197"/>
    </location>
</feature>
<name>A0A8J7WG98_9RHOB</name>
<dbReference type="Gene3D" id="2.30.30.40">
    <property type="entry name" value="SH3 Domains"/>
    <property type="match status" value="1"/>
</dbReference>
<evidence type="ECO:0000313" key="4">
    <source>
        <dbReference type="Proteomes" id="UP000681356"/>
    </source>
</evidence>
<comment type="caution">
    <text evidence="3">The sequence shown here is derived from an EMBL/GenBank/DDBJ whole genome shotgun (WGS) entry which is preliminary data.</text>
</comment>
<dbReference type="EMBL" id="JAGTUU010000007">
    <property type="protein sequence ID" value="MBS0125879.1"/>
    <property type="molecule type" value="Genomic_DNA"/>
</dbReference>